<keyword evidence="4" id="KW-1185">Reference proteome</keyword>
<protein>
    <submittedName>
        <fullName evidence="3">DUF1707 domain-containing protein</fullName>
    </submittedName>
</protein>
<dbReference type="Pfam" id="PF08044">
    <property type="entry name" value="DUF1707"/>
    <property type="match status" value="1"/>
</dbReference>
<feature type="domain" description="DUF1707" evidence="2">
    <location>
        <begin position="8"/>
        <end position="58"/>
    </location>
</feature>
<sequence length="131" mass="14597">MRRPPRSRASDAQRTAVWELLDAAYADGRLDPLEHLERTRAIPHSRYVDELRVLIDDLGLDAARTARGSSRRGRFTYEAGNGRQLAYLPPDRGPRWPGWLRGHWPLIAAGALVLGVVAIIVSALLSLTPPR</sequence>
<evidence type="ECO:0000313" key="4">
    <source>
        <dbReference type="Proteomes" id="UP001589700"/>
    </source>
</evidence>
<keyword evidence="1" id="KW-0812">Transmembrane</keyword>
<accession>A0ABV5JSQ5</accession>
<dbReference type="InterPro" id="IPR012551">
    <property type="entry name" value="DUF1707_SHOCT-like"/>
</dbReference>
<feature type="transmembrane region" description="Helical" evidence="1">
    <location>
        <begin position="104"/>
        <end position="125"/>
    </location>
</feature>
<name>A0ABV5JSQ5_9ACTN</name>
<keyword evidence="1" id="KW-0472">Membrane</keyword>
<comment type="caution">
    <text evidence="3">The sequence shown here is derived from an EMBL/GenBank/DDBJ whole genome shotgun (WGS) entry which is preliminary data.</text>
</comment>
<gene>
    <name evidence="3" type="ORF">ACFFVD_13015</name>
</gene>
<evidence type="ECO:0000256" key="1">
    <source>
        <dbReference type="SAM" id="Phobius"/>
    </source>
</evidence>
<dbReference type="RefSeq" id="WP_182631236.1">
    <property type="nucleotide sequence ID" value="NZ_JAALDM010000040.1"/>
</dbReference>
<dbReference type="Proteomes" id="UP001589700">
    <property type="component" value="Unassembled WGS sequence"/>
</dbReference>
<proteinExistence type="predicted"/>
<keyword evidence="1" id="KW-1133">Transmembrane helix</keyword>
<organism evidence="3 4">
    <name type="scientific">Dietzia aerolata</name>
    <dbReference type="NCBI Taxonomy" id="595984"/>
    <lineage>
        <taxon>Bacteria</taxon>
        <taxon>Bacillati</taxon>
        <taxon>Actinomycetota</taxon>
        <taxon>Actinomycetes</taxon>
        <taxon>Mycobacteriales</taxon>
        <taxon>Dietziaceae</taxon>
        <taxon>Dietzia</taxon>
    </lineage>
</organism>
<dbReference type="EMBL" id="JBHMDY010000008">
    <property type="protein sequence ID" value="MFB9260724.1"/>
    <property type="molecule type" value="Genomic_DNA"/>
</dbReference>
<evidence type="ECO:0000259" key="2">
    <source>
        <dbReference type="Pfam" id="PF08044"/>
    </source>
</evidence>
<reference evidence="3 4" key="1">
    <citation type="submission" date="2024-09" db="EMBL/GenBank/DDBJ databases">
        <authorList>
            <person name="Sun Q."/>
            <person name="Mori K."/>
        </authorList>
    </citation>
    <scope>NUCLEOTIDE SEQUENCE [LARGE SCALE GENOMIC DNA]</scope>
    <source>
        <strain evidence="3 4">CCM 7659</strain>
    </source>
</reference>
<evidence type="ECO:0000313" key="3">
    <source>
        <dbReference type="EMBL" id="MFB9260724.1"/>
    </source>
</evidence>